<name>A0ACC0UJC9_9AGAM</name>
<sequence length="358" mass="39086">MSARCEVLVASMHDLRHFGTLLRGVNFVDFATMMITNGGLTVYVEESSLVAAAAYVPAEIFDEFTYSPPIKSPSASPTPPGPSQTEEATVLEFPLHTLIDSLSIFSTGSAPSISEGRAQNRRWVRDREHGGDDDVPRGRIDAYFGATAGKTVGMRLSYAGKGHPLSLLIAEGSAEPDAKFEVTTYTVDAQPDVSFDIEETLLQLILKSSWLRDALSEIDPSCEKITLMGSPPEQSELARRPRATAAAPVFRIQAQGVFGSTEMDYPNDREVLETVHCTKPVSFSYRVAHIARAQRALQNSSKTSLRIGTDGTMNMQFLVSSPLARGGTSEAFISFRVNHIYQYLNTIDSFYGFSVPPS</sequence>
<proteinExistence type="predicted"/>
<reference evidence="1" key="1">
    <citation type="submission" date="2021-03" db="EMBL/GenBank/DDBJ databases">
        <title>Evolutionary priming and transition to the ectomycorrhizal habit in an iconic lineage of mushroom-forming fungi: is preadaptation a requirement?</title>
        <authorList>
            <consortium name="DOE Joint Genome Institute"/>
            <person name="Looney B.P."/>
            <person name="Miyauchi S."/>
            <person name="Morin E."/>
            <person name="Drula E."/>
            <person name="Courty P.E."/>
            <person name="Chicoki N."/>
            <person name="Fauchery L."/>
            <person name="Kohler A."/>
            <person name="Kuo A."/>
            <person name="LaButti K."/>
            <person name="Pangilinan J."/>
            <person name="Lipzen A."/>
            <person name="Riley R."/>
            <person name="Andreopoulos W."/>
            <person name="He G."/>
            <person name="Johnson J."/>
            <person name="Barry K.W."/>
            <person name="Grigoriev I.V."/>
            <person name="Nagy L."/>
            <person name="Hibbett D."/>
            <person name="Henrissat B."/>
            <person name="Matheny P.B."/>
            <person name="Labbe J."/>
            <person name="Martin A.F."/>
        </authorList>
    </citation>
    <scope>NUCLEOTIDE SEQUENCE</scope>
    <source>
        <strain evidence="1">BPL698</strain>
    </source>
</reference>
<gene>
    <name evidence="1" type="ORF">F5148DRAFT_975308</name>
</gene>
<dbReference type="Proteomes" id="UP001207468">
    <property type="component" value="Unassembled WGS sequence"/>
</dbReference>
<protein>
    <submittedName>
        <fullName evidence="1">Rad1-domain-containing protein</fullName>
    </submittedName>
</protein>
<organism evidence="1 2">
    <name type="scientific">Russula earlei</name>
    <dbReference type="NCBI Taxonomy" id="71964"/>
    <lineage>
        <taxon>Eukaryota</taxon>
        <taxon>Fungi</taxon>
        <taxon>Dikarya</taxon>
        <taxon>Basidiomycota</taxon>
        <taxon>Agaricomycotina</taxon>
        <taxon>Agaricomycetes</taxon>
        <taxon>Russulales</taxon>
        <taxon>Russulaceae</taxon>
        <taxon>Russula</taxon>
    </lineage>
</organism>
<evidence type="ECO:0000313" key="1">
    <source>
        <dbReference type="EMBL" id="KAI9511336.1"/>
    </source>
</evidence>
<dbReference type="EMBL" id="JAGFNK010000023">
    <property type="protein sequence ID" value="KAI9511336.1"/>
    <property type="molecule type" value="Genomic_DNA"/>
</dbReference>
<keyword evidence="2" id="KW-1185">Reference proteome</keyword>
<evidence type="ECO:0000313" key="2">
    <source>
        <dbReference type="Proteomes" id="UP001207468"/>
    </source>
</evidence>
<accession>A0ACC0UJC9</accession>
<comment type="caution">
    <text evidence="1">The sequence shown here is derived from an EMBL/GenBank/DDBJ whole genome shotgun (WGS) entry which is preliminary data.</text>
</comment>